<feature type="transmembrane region" description="Helical" evidence="1">
    <location>
        <begin position="156"/>
        <end position="182"/>
    </location>
</feature>
<dbReference type="EMBL" id="JAXAVX010000003">
    <property type="protein sequence ID" value="MDX8151682.1"/>
    <property type="molecule type" value="Genomic_DNA"/>
</dbReference>
<protein>
    <recommendedName>
        <fullName evidence="4">DUF2029 domain-containing protein</fullName>
    </recommendedName>
</protein>
<dbReference type="Proteomes" id="UP001277761">
    <property type="component" value="Unassembled WGS sequence"/>
</dbReference>
<feature type="transmembrane region" description="Helical" evidence="1">
    <location>
        <begin position="81"/>
        <end position="101"/>
    </location>
</feature>
<feature type="transmembrane region" description="Helical" evidence="1">
    <location>
        <begin position="188"/>
        <end position="212"/>
    </location>
</feature>
<sequence>MPRPARLPPLVAGALLGLVALVVVRLLQDGAHWNFSEGVYALTARLLLDGQPVYGEVVAAQPPVLFVVGAGILAVSDTIEWLRLAVAALQLGGGVLAAVALRRLGAPRASVAAAPALTLLLPWAVHEHGALTPETVGLPLLLGASLLVARRGGAPWAALLLSLAVFTKVTFLLPALALTLVAVERRRLAAWLVGALILQAGLWTAIFGGGLWDDAVVAQSDSATRSVRYLAEVLVQAGWNLAGPLAGAAALAVLWWRARGAGADGAAAGGVLRRDPAQLRASAALAAAMLLTTGTMLKDGTALNVLVPIEAALLPVALLGLALAWRAWPAPGARAVLVVLAAFPLVQSAALLARPDDPVVFLRPLSAVAWNRALSGQEVDREVARARACPAGVPYSGAPYLAFVAVRRMPADQPDLFLTSRSSHLRGTLARMNADVPRCP</sequence>
<dbReference type="RefSeq" id="WP_319953836.1">
    <property type="nucleotide sequence ID" value="NZ_JAXAVX010000003.1"/>
</dbReference>
<keyword evidence="1" id="KW-1133">Transmembrane helix</keyword>
<feature type="transmembrane region" description="Helical" evidence="1">
    <location>
        <begin position="309"/>
        <end position="328"/>
    </location>
</feature>
<evidence type="ECO:0008006" key="4">
    <source>
        <dbReference type="Google" id="ProtNLM"/>
    </source>
</evidence>
<evidence type="ECO:0000313" key="3">
    <source>
        <dbReference type="Proteomes" id="UP001277761"/>
    </source>
</evidence>
<proteinExistence type="predicted"/>
<evidence type="ECO:0000313" key="2">
    <source>
        <dbReference type="EMBL" id="MDX8151682.1"/>
    </source>
</evidence>
<keyword evidence="3" id="KW-1185">Reference proteome</keyword>
<organism evidence="2 3">
    <name type="scientific">Patulibacter brassicae</name>
    <dbReference type="NCBI Taxonomy" id="1705717"/>
    <lineage>
        <taxon>Bacteria</taxon>
        <taxon>Bacillati</taxon>
        <taxon>Actinomycetota</taxon>
        <taxon>Thermoleophilia</taxon>
        <taxon>Solirubrobacterales</taxon>
        <taxon>Patulibacteraceae</taxon>
        <taxon>Patulibacter</taxon>
    </lineage>
</organism>
<feature type="transmembrane region" description="Helical" evidence="1">
    <location>
        <begin position="233"/>
        <end position="257"/>
    </location>
</feature>
<keyword evidence="1" id="KW-0812">Transmembrane</keyword>
<accession>A0ABU4VK17</accession>
<comment type="caution">
    <text evidence="2">The sequence shown here is derived from an EMBL/GenBank/DDBJ whole genome shotgun (WGS) entry which is preliminary data.</text>
</comment>
<feature type="transmembrane region" description="Helical" evidence="1">
    <location>
        <begin position="334"/>
        <end position="353"/>
    </location>
</feature>
<name>A0ABU4VK17_9ACTN</name>
<reference evidence="2 3" key="1">
    <citation type="submission" date="2023-11" db="EMBL/GenBank/DDBJ databases">
        <authorList>
            <person name="Xu M."/>
            <person name="Jiang T."/>
        </authorList>
    </citation>
    <scope>NUCLEOTIDE SEQUENCE [LARGE SCALE GENOMIC DNA]</scope>
    <source>
        <strain evidence="2 3">SD</strain>
    </source>
</reference>
<evidence type="ECO:0000256" key="1">
    <source>
        <dbReference type="SAM" id="Phobius"/>
    </source>
</evidence>
<keyword evidence="1" id="KW-0472">Membrane</keyword>
<gene>
    <name evidence="2" type="ORF">SK069_08770</name>
</gene>